<feature type="region of interest" description="Disordered" evidence="2">
    <location>
        <begin position="789"/>
        <end position="845"/>
    </location>
</feature>
<feature type="region of interest" description="Disordered" evidence="2">
    <location>
        <begin position="223"/>
        <end position="254"/>
    </location>
</feature>
<dbReference type="STRING" id="78915.A0A4V1IX16"/>
<evidence type="ECO:0000313" key="4">
    <source>
        <dbReference type="EMBL" id="RKP09489.1"/>
    </source>
</evidence>
<feature type="compositionally biased region" description="Basic and acidic residues" evidence="2">
    <location>
        <begin position="413"/>
        <end position="425"/>
    </location>
</feature>
<dbReference type="InterPro" id="IPR036236">
    <property type="entry name" value="Znf_C2H2_sf"/>
</dbReference>
<dbReference type="OrthoDB" id="5596497at2759"/>
<dbReference type="SMART" id="SM00355">
    <property type="entry name" value="ZnF_C2H2"/>
    <property type="match status" value="2"/>
</dbReference>
<dbReference type="AlphaFoldDB" id="A0A4V1IX16"/>
<evidence type="ECO:0000256" key="1">
    <source>
        <dbReference type="PROSITE-ProRule" id="PRU00042"/>
    </source>
</evidence>
<proteinExistence type="predicted"/>
<feature type="compositionally biased region" description="Low complexity" evidence="2">
    <location>
        <begin position="178"/>
        <end position="191"/>
    </location>
</feature>
<feature type="compositionally biased region" description="Pro residues" evidence="2">
    <location>
        <begin position="449"/>
        <end position="459"/>
    </location>
</feature>
<gene>
    <name evidence="4" type="ORF">THASP1DRAFT_22673</name>
</gene>
<evidence type="ECO:0000313" key="5">
    <source>
        <dbReference type="Proteomes" id="UP000271241"/>
    </source>
</evidence>
<accession>A0A4V1IX16</accession>
<keyword evidence="1" id="KW-0862">Zinc</keyword>
<dbReference type="InterPro" id="IPR013087">
    <property type="entry name" value="Znf_C2H2_type"/>
</dbReference>
<feature type="compositionally biased region" description="Basic residues" evidence="2">
    <location>
        <begin position="435"/>
        <end position="447"/>
    </location>
</feature>
<keyword evidence="5" id="KW-1185">Reference proteome</keyword>
<dbReference type="Proteomes" id="UP000271241">
    <property type="component" value="Unassembled WGS sequence"/>
</dbReference>
<name>A0A4V1IX16_9FUNG</name>
<protein>
    <recommendedName>
        <fullName evidence="3">C2H2-type domain-containing protein</fullName>
    </recommendedName>
</protein>
<organism evidence="4 5">
    <name type="scientific">Thamnocephalis sphaerospora</name>
    <dbReference type="NCBI Taxonomy" id="78915"/>
    <lineage>
        <taxon>Eukaryota</taxon>
        <taxon>Fungi</taxon>
        <taxon>Fungi incertae sedis</taxon>
        <taxon>Zoopagomycota</taxon>
        <taxon>Zoopagomycotina</taxon>
        <taxon>Zoopagomycetes</taxon>
        <taxon>Zoopagales</taxon>
        <taxon>Sigmoideomycetaceae</taxon>
        <taxon>Thamnocephalis</taxon>
    </lineage>
</organism>
<feature type="compositionally biased region" description="Polar residues" evidence="2">
    <location>
        <begin position="340"/>
        <end position="351"/>
    </location>
</feature>
<keyword evidence="1" id="KW-0479">Metal-binding</keyword>
<dbReference type="GO" id="GO:0008270">
    <property type="term" value="F:zinc ion binding"/>
    <property type="evidence" value="ECO:0007669"/>
    <property type="project" value="UniProtKB-KW"/>
</dbReference>
<feature type="domain" description="C2H2-type" evidence="3">
    <location>
        <begin position="310"/>
        <end position="338"/>
    </location>
</feature>
<feature type="region of interest" description="Disordered" evidence="2">
    <location>
        <begin position="330"/>
        <end position="489"/>
    </location>
</feature>
<sequence length="966" mass="103471">MTIHLARHAADLASPSTPTTTAFASTSMVHANAHADMVSADLPSVGMHADVEMTGAKPDPLPTLPSIASTGVLSGPASASAVSMAETPMEGPGGVGLPPPPHHYAYETRKPSPYPSEDSMVVMTVVEEPGMPTGAPVSRHTMYPSISPSPHHPSQRPSAPAAHSAPTRALTMPLMHNGAHPPHASASGPAPNTSPPMSGNALWNVVKEGPFWCRWHGCQQTQEVGDAESGEMKRSDDTAAEESDGNANSGGKMFTDGHDIWQHILHVHLSPRPRRGHVFTCRWVNCNFTSVTGAYGAEMHLRGHLDWHPYCCKMCGVRFKRRGDYAKHMREKHNMRPGRDSQSPEPISPSNHGMAAYSPGTAMPPHYDLVDDGAGPGMVMRDPYGRPIPHASPNANMRRVSLDSGYMSYGGPRSREPRRSFDQHHSYQPYGLHPPHYHHPYYHHQHYPGHPPPPPPPHHGSPSLTGPSSAAAMGVPARTSSASGPLPHLPRPMSAAAAFHYRPHHAQSMPYLGSSSAGLHGDTADPEVLHRQVMALDRNQRPAAVAAIIEGGDATVALRASPTSERMHASVVLPPIRTSSPSEAGLRNAAESSVLVSGTPSPLLQHPRPLHDTRLALPMPVPHNPAKFNVSWECTRRSPPSRPASIAVPEAAGSTRLSQAPMMRRQSTNTMLPVPQSYRPSDRTYGYEDAYGPHGSPHYLTNGFARGGDGDAHMSMAHSAPSTSMMHAPQPRVLHPLPFSSPSTASTALPAHDECAEEDHALSSQSSVPMEQDTPVPVHARKLPALSRLLGGEDTDMLPPSTQKRPRSGTLESLNNPKAQRHPSQRTESDGAPAAACASGGEDDDDASLRRLFRALLTLSDPRHMPEMEARQLLGTLSASQPRWRQVLAEMQPDEVACVFDSYARLRDRCDTHAAAAHVSGDRRAGASPIDILADVAETAPRAASVQPITPADSNMGEAVAAATLD</sequence>
<evidence type="ECO:0000256" key="2">
    <source>
        <dbReference type="SAM" id="MobiDB-lite"/>
    </source>
</evidence>
<dbReference type="Gene3D" id="3.30.160.60">
    <property type="entry name" value="Classic Zinc Finger"/>
    <property type="match status" value="1"/>
</dbReference>
<dbReference type="PROSITE" id="PS00028">
    <property type="entry name" value="ZINC_FINGER_C2H2_1"/>
    <property type="match status" value="1"/>
</dbReference>
<feature type="compositionally biased region" description="Low complexity" evidence="2">
    <location>
        <begin position="736"/>
        <end position="750"/>
    </location>
</feature>
<dbReference type="SUPFAM" id="SSF57667">
    <property type="entry name" value="beta-beta-alpha zinc fingers"/>
    <property type="match status" value="1"/>
</dbReference>
<feature type="compositionally biased region" description="Basic and acidic residues" evidence="2">
    <location>
        <begin position="751"/>
        <end position="761"/>
    </location>
</feature>
<keyword evidence="1" id="KW-0863">Zinc-finger</keyword>
<feature type="region of interest" description="Disordered" evidence="2">
    <location>
        <begin position="131"/>
        <end position="201"/>
    </location>
</feature>
<evidence type="ECO:0000259" key="3">
    <source>
        <dbReference type="PROSITE" id="PS50157"/>
    </source>
</evidence>
<feature type="region of interest" description="Disordered" evidence="2">
    <location>
        <begin position="736"/>
        <end position="775"/>
    </location>
</feature>
<dbReference type="PROSITE" id="PS50157">
    <property type="entry name" value="ZINC_FINGER_C2H2_2"/>
    <property type="match status" value="1"/>
</dbReference>
<dbReference type="EMBL" id="KZ992510">
    <property type="protein sequence ID" value="RKP09489.1"/>
    <property type="molecule type" value="Genomic_DNA"/>
</dbReference>
<reference evidence="5" key="1">
    <citation type="journal article" date="2018" name="Nat. Microbiol.">
        <title>Leveraging single-cell genomics to expand the fungal tree of life.</title>
        <authorList>
            <person name="Ahrendt S.R."/>
            <person name="Quandt C.A."/>
            <person name="Ciobanu D."/>
            <person name="Clum A."/>
            <person name="Salamov A."/>
            <person name="Andreopoulos B."/>
            <person name="Cheng J.F."/>
            <person name="Woyke T."/>
            <person name="Pelin A."/>
            <person name="Henrissat B."/>
            <person name="Reynolds N.K."/>
            <person name="Benny G.L."/>
            <person name="Smith M.E."/>
            <person name="James T.Y."/>
            <person name="Grigoriev I.V."/>
        </authorList>
    </citation>
    <scope>NUCLEOTIDE SEQUENCE [LARGE SCALE GENOMIC DNA]</scope>
    <source>
        <strain evidence="5">RSA 1356</strain>
    </source>
</reference>
<feature type="compositionally biased region" description="Basic and acidic residues" evidence="2">
    <location>
        <begin position="330"/>
        <end position="339"/>
    </location>
</feature>
<feature type="compositionally biased region" description="Low complexity" evidence="2">
    <location>
        <begin position="155"/>
        <end position="166"/>
    </location>
</feature>